<keyword evidence="1" id="KW-0479">Metal-binding</keyword>
<evidence type="ECO:0000256" key="4">
    <source>
        <dbReference type="SAM" id="MobiDB-lite"/>
    </source>
</evidence>
<keyword evidence="6" id="KW-1185">Reference proteome</keyword>
<evidence type="ECO:0000256" key="3">
    <source>
        <dbReference type="ARBA" id="ARBA00022833"/>
    </source>
</evidence>
<dbReference type="EMBL" id="JANIEX010000055">
    <property type="protein sequence ID" value="KAJ3574850.1"/>
    <property type="molecule type" value="Genomic_DNA"/>
</dbReference>
<accession>A0AAD5YZL8</accession>
<dbReference type="AlphaFoldDB" id="A0AAD5YZL8"/>
<organism evidence="5 6">
    <name type="scientific">Leucocoprinus birnbaumii</name>
    <dbReference type="NCBI Taxonomy" id="56174"/>
    <lineage>
        <taxon>Eukaryota</taxon>
        <taxon>Fungi</taxon>
        <taxon>Dikarya</taxon>
        <taxon>Basidiomycota</taxon>
        <taxon>Agaricomycotina</taxon>
        <taxon>Agaricomycetes</taxon>
        <taxon>Agaricomycetidae</taxon>
        <taxon>Agaricales</taxon>
        <taxon>Agaricineae</taxon>
        <taxon>Agaricaceae</taxon>
        <taxon>Leucocoprinus</taxon>
    </lineage>
</organism>
<evidence type="ECO:0000256" key="1">
    <source>
        <dbReference type="ARBA" id="ARBA00022723"/>
    </source>
</evidence>
<dbReference type="SUPFAM" id="SSF57850">
    <property type="entry name" value="RING/U-box"/>
    <property type="match status" value="1"/>
</dbReference>
<keyword evidence="3" id="KW-0862">Zinc</keyword>
<protein>
    <recommendedName>
        <fullName evidence="7">Zinc finger C3HC4 RING-type domain-containing protein</fullName>
    </recommendedName>
</protein>
<dbReference type="Proteomes" id="UP001213000">
    <property type="component" value="Unassembled WGS sequence"/>
</dbReference>
<evidence type="ECO:0000313" key="5">
    <source>
        <dbReference type="EMBL" id="KAJ3574850.1"/>
    </source>
</evidence>
<evidence type="ECO:0000256" key="2">
    <source>
        <dbReference type="ARBA" id="ARBA00022771"/>
    </source>
</evidence>
<dbReference type="PROSITE" id="PS00518">
    <property type="entry name" value="ZF_RING_1"/>
    <property type="match status" value="1"/>
</dbReference>
<gene>
    <name evidence="5" type="ORF">NP233_g1474</name>
</gene>
<evidence type="ECO:0008006" key="7">
    <source>
        <dbReference type="Google" id="ProtNLM"/>
    </source>
</evidence>
<feature type="region of interest" description="Disordered" evidence="4">
    <location>
        <begin position="153"/>
        <end position="179"/>
    </location>
</feature>
<comment type="caution">
    <text evidence="5">The sequence shown here is derived from an EMBL/GenBank/DDBJ whole genome shotgun (WGS) entry which is preliminary data.</text>
</comment>
<dbReference type="InterPro" id="IPR017907">
    <property type="entry name" value="Znf_RING_CS"/>
</dbReference>
<sequence>MVASASTSTLNSNNESVANDFLDVDTETSALIAEILYSDLQELASQRKGKSRFNAPLSDAEYALQLQSEQLEGMLTQIQDAEIAKRMQDAMRMDQALIEQMVLNEQVARQDHEAALALSRGEQLPVLTKEQRAVETGAKVGRDELSMDMFKTLSPNLKPTTTSASDKGKQKTVSFSPSVSSIRLPGPAFGAPIERPQCVSCDDQIPMGKLFLKAPCDHNYCMDCLANLVRAATTDESLFPKKQENSVRLQMSVYTALWRLVQLSWEMPRRLSEISHWPIRPGLRLAALAHRRNYNATNVVSKLALSVANALIPTVIASRTTPLNKSRISPDLKAGRLVRHARELSSWLSDVTI</sequence>
<name>A0AAD5YZL8_9AGAR</name>
<keyword evidence="2" id="KW-0863">Zinc-finger</keyword>
<dbReference type="GO" id="GO:0008270">
    <property type="term" value="F:zinc ion binding"/>
    <property type="evidence" value="ECO:0007669"/>
    <property type="project" value="UniProtKB-KW"/>
</dbReference>
<evidence type="ECO:0000313" key="6">
    <source>
        <dbReference type="Proteomes" id="UP001213000"/>
    </source>
</evidence>
<proteinExistence type="predicted"/>
<reference evidence="5" key="1">
    <citation type="submission" date="2022-07" db="EMBL/GenBank/DDBJ databases">
        <title>Genome Sequence of Leucocoprinus birnbaumii.</title>
        <authorList>
            <person name="Buettner E."/>
        </authorList>
    </citation>
    <scope>NUCLEOTIDE SEQUENCE</scope>
    <source>
        <strain evidence="5">VT141</strain>
    </source>
</reference>